<dbReference type="Proteomes" id="UP000664698">
    <property type="component" value="Unassembled WGS sequence"/>
</dbReference>
<gene>
    <name evidence="2" type="ORF">J0A67_09830</name>
</gene>
<sequence length="142" mass="15685">MIAINTMYHRVLALSIVVVGLICGGIALIYSQNTKTMSAGAIKENRNEIIVVLQPSSGVSVKMGSFSSRESNRVDNINRLLKEYGSEVRKIEIPIPKESPPATEYYQIFHSGDPTRLLEALKAEDWVESAYLKPKSEDPGGF</sequence>
<organism evidence="2 3">
    <name type="scientific">Algoriphagus aestuariicola</name>
    <dbReference type="NCBI Taxonomy" id="1852016"/>
    <lineage>
        <taxon>Bacteria</taxon>
        <taxon>Pseudomonadati</taxon>
        <taxon>Bacteroidota</taxon>
        <taxon>Cytophagia</taxon>
        <taxon>Cytophagales</taxon>
        <taxon>Cyclobacteriaceae</taxon>
        <taxon>Algoriphagus</taxon>
    </lineage>
</organism>
<dbReference type="EMBL" id="JAFKCW010000002">
    <property type="protein sequence ID" value="MBN7801162.1"/>
    <property type="molecule type" value="Genomic_DNA"/>
</dbReference>
<feature type="transmembrane region" description="Helical" evidence="1">
    <location>
        <begin position="12"/>
        <end position="30"/>
    </location>
</feature>
<evidence type="ECO:0008006" key="4">
    <source>
        <dbReference type="Google" id="ProtNLM"/>
    </source>
</evidence>
<keyword evidence="3" id="KW-1185">Reference proteome</keyword>
<comment type="caution">
    <text evidence="2">The sequence shown here is derived from an EMBL/GenBank/DDBJ whole genome shotgun (WGS) entry which is preliminary data.</text>
</comment>
<proteinExistence type="predicted"/>
<keyword evidence="1" id="KW-0472">Membrane</keyword>
<evidence type="ECO:0000256" key="1">
    <source>
        <dbReference type="SAM" id="Phobius"/>
    </source>
</evidence>
<protein>
    <recommendedName>
        <fullName evidence="4">SPOR domain-containing protein</fullName>
    </recommendedName>
</protein>
<evidence type="ECO:0000313" key="2">
    <source>
        <dbReference type="EMBL" id="MBN7801162.1"/>
    </source>
</evidence>
<reference evidence="2 3" key="1">
    <citation type="submission" date="2021-03" db="EMBL/GenBank/DDBJ databases">
        <title>novel species isolated from a fishpond in China.</title>
        <authorList>
            <person name="Lu H."/>
            <person name="Cai Z."/>
        </authorList>
    </citation>
    <scope>NUCLEOTIDE SEQUENCE [LARGE SCALE GENOMIC DNA]</scope>
    <source>
        <strain evidence="2 3">JCM 31546</strain>
    </source>
</reference>
<keyword evidence="1" id="KW-1133">Transmembrane helix</keyword>
<dbReference type="RefSeq" id="WP_206569137.1">
    <property type="nucleotide sequence ID" value="NZ_JAFKCW010000002.1"/>
</dbReference>
<evidence type="ECO:0000313" key="3">
    <source>
        <dbReference type="Proteomes" id="UP000664698"/>
    </source>
</evidence>
<keyword evidence="1" id="KW-0812">Transmembrane</keyword>
<accession>A0ABS3BPC5</accession>
<name>A0ABS3BPC5_9BACT</name>